<dbReference type="RefSeq" id="WP_216340103.1">
    <property type="nucleotide sequence ID" value="NZ_JAHLEM010000028.1"/>
</dbReference>
<dbReference type="SMART" id="SM00827">
    <property type="entry name" value="PKS_AT"/>
    <property type="match status" value="1"/>
</dbReference>
<evidence type="ECO:0000313" key="8">
    <source>
        <dbReference type="EMBL" id="MBU3863223.1"/>
    </source>
</evidence>
<dbReference type="SMART" id="SM00823">
    <property type="entry name" value="PKS_PP"/>
    <property type="match status" value="1"/>
</dbReference>
<evidence type="ECO:0000256" key="2">
    <source>
        <dbReference type="ARBA" id="ARBA00022553"/>
    </source>
</evidence>
<keyword evidence="1" id="KW-0596">Phosphopantetheine</keyword>
<dbReference type="CDD" id="cd08955">
    <property type="entry name" value="KR_2_FAS_SDR_x"/>
    <property type="match status" value="1"/>
</dbReference>
<keyword evidence="2" id="KW-0597">Phosphoprotein</keyword>
<comment type="caution">
    <text evidence="8">The sequence shown here is derived from an EMBL/GenBank/DDBJ whole genome shotgun (WGS) entry which is preliminary data.</text>
</comment>
<feature type="domain" description="Carrier" evidence="5">
    <location>
        <begin position="1618"/>
        <end position="1696"/>
    </location>
</feature>
<dbReference type="SMART" id="SM00825">
    <property type="entry name" value="PKS_KS"/>
    <property type="match status" value="1"/>
</dbReference>
<dbReference type="InterPro" id="IPR020807">
    <property type="entry name" value="PKS_DH"/>
</dbReference>
<evidence type="ECO:0000256" key="4">
    <source>
        <dbReference type="PROSITE-ProRule" id="PRU01363"/>
    </source>
</evidence>
<dbReference type="InterPro" id="IPR013968">
    <property type="entry name" value="PKS_KR"/>
</dbReference>
<dbReference type="PANTHER" id="PTHR43775:SF37">
    <property type="entry name" value="SI:DKEY-61P9.11"/>
    <property type="match status" value="1"/>
</dbReference>
<dbReference type="Pfam" id="PF00109">
    <property type="entry name" value="ketoacyl-synt"/>
    <property type="match status" value="1"/>
</dbReference>
<evidence type="ECO:0000259" key="6">
    <source>
        <dbReference type="PROSITE" id="PS52004"/>
    </source>
</evidence>
<dbReference type="Pfam" id="PF08659">
    <property type="entry name" value="KR"/>
    <property type="match status" value="1"/>
</dbReference>
<feature type="domain" description="PKS/mFAS DH" evidence="7">
    <location>
        <begin position="902"/>
        <end position="1147"/>
    </location>
</feature>
<dbReference type="InterPro" id="IPR020841">
    <property type="entry name" value="PKS_Beta-ketoAc_synthase_dom"/>
</dbReference>
<dbReference type="InterPro" id="IPR049900">
    <property type="entry name" value="PKS_mFAS_DH"/>
</dbReference>
<dbReference type="PROSITE" id="PS52019">
    <property type="entry name" value="PKS_MFAS_DH"/>
    <property type="match status" value="1"/>
</dbReference>
<dbReference type="InterPro" id="IPR020806">
    <property type="entry name" value="PKS_PP-bd"/>
</dbReference>
<dbReference type="InterPro" id="IPR049552">
    <property type="entry name" value="PKS_DH_N"/>
</dbReference>
<sequence>MERHSPASEEDREPVAIIGLACRFAGDAESPEAFWDMLITGRDGITNAPAERWESYRGLGPDYASAVRQADVPGGFLGDIAGFDSAFFGLTPREAELMDPQQRLLLELAWEALEHAGVPPRDLAGGDTGVFVGIGSDDYGRRMLEDLPSIEAWTGIGSSMCAAANRISHLLDLRGPSLAVDTACSASLVATHLACQSLRAGECSLALVGGVNLIISPGLTLTLRAAGATASDGRCKPFDASADGYGRGEGGGLLVLKTLSAAQRDGDRVLAVIRGGAVQQDGHTNGIMAPSGDAQRALVAEACRRAGVTPESVGYVEAHGTGTGLGDPLEAGALSAVYGRGRPSGRPCLIGSVKPNIGHLEAGAGVASLIKATLALANEEIPPSLNFSTGNPAIGWDGSGLSVVTRRTRWPRTDRPRRAGVSGFGYGGTISHLLLEEAPLPSEYTERQELAAGVWTLYPLSAASETALRATAERLAEVIAGAEPPLGAVGHTLARRRSHLEHRAAIVAADRADLVGKLHAVAEGTPARGTMGGTSDDGRDTGVVWVFSGHGSQWPGMGRELLASEPAFASALDELDPVFVEEAGLSARDLILSDDLSGVDRIQMAIFVMQVGLTAVWRAYGVAPAAVIGHSVGEIAAAVACGGLSPQDGARLSCRRSGLLRKVAGAGAMAMASLPFATAHERLAGRTDVVAAISASSGSTVISGSPDAVEKLIEQWSDDTVQMRRVASDVAFHSPQMDDLVDELAAAADLSPRRPQVPMYRTAMPDPRAADELNGAYWAANLRNPVLLTSATLAAVEDGHRTFIEISPHPVVAHSVRETLAEHDADNGFVGSTLRRDTNERESLLTALGAAHCRGVDIDWSRLHPSRELVMLPPVAWRRQRHWHGAEVTAVGQGLQHDVDSGALLGSEVPVAGRSLRLWRTLLDEAARPYPGHHTVNGTEIVPAAVVLATFMAAADSTALDDVVLRLPLVVAERREVQVTAEGNEVQLASATDDGGWLTHSTAVASEGGPEAAARVRGLRAADPEEVVRRLAQVGVPTMAFSWTVEELLRGDAGLRARVQVGPATSWAPVLDAALSVAPAVYAGDPTLRMVAGIGLVRTGPQPPETVDIEVTEQDEVLDVVIRDPSGEVVARLSQVRYAAVNARTTRPLDLVHEVTWQPLELPDPTPERELVLLDVEPGLVAALRASGAHCRVVHGPDELAELGGPVDVVVQAAAPEAGVSVPEAAARSAWRLLDTVQQTPGSSGARLWCVTVGVRESVAAGHIAQAPLWGLGRVLATEYGDTWGGIVDLPADRPADAAATLLQVVRCAPRQDVIGLRAGVVTTAELRRTEAARSLRPLACRPEGTYLITGGLGRLGLEVARWLAERGARRLVLAGRRGLPDRPEWDAAHEPDVRRQIEGVRALEAMGVTVRVVALDVADSASVAHALLESPEARGLPPISGVVHAAGVLDNRMAAHVDEASVRSVLRPKVDGAWVLHTFFPPGTVDFFVLFSSCGHLLGLPGQAAYGAANAFLDALAAHRGDALSLGWTSWQGLGMAVNDQVDRGLRAQGVTTVSASEAFAAWDIAAQIGPGHYPVLGTLPLEAGMDRAPVLSGLSEVPVDDAPAGLPDSLADLPADALRERVLEIVGEQITEEMRLAAAVLDVRRPLVEQGMDSVMTIMVRRRLEKRFGQTLPSALLWQQPTVTAITEHLVERLSAG</sequence>
<dbReference type="Pfam" id="PF16197">
    <property type="entry name" value="KAsynt_C_assoc"/>
    <property type="match status" value="1"/>
</dbReference>
<reference evidence="8 9" key="1">
    <citation type="submission" date="2021-06" db="EMBL/GenBank/DDBJ databases">
        <authorList>
            <person name="Pan X."/>
        </authorList>
    </citation>
    <scope>NUCLEOTIDE SEQUENCE [LARGE SCALE GENOMIC DNA]</scope>
    <source>
        <strain evidence="8 9">4503</strain>
    </source>
</reference>
<evidence type="ECO:0000256" key="1">
    <source>
        <dbReference type="ARBA" id="ARBA00022450"/>
    </source>
</evidence>
<dbReference type="Pfam" id="PF02801">
    <property type="entry name" value="Ketoacyl-synt_C"/>
    <property type="match status" value="1"/>
</dbReference>
<dbReference type="InterPro" id="IPR009081">
    <property type="entry name" value="PP-bd_ACP"/>
</dbReference>
<keyword evidence="3" id="KW-0808">Transferase</keyword>
<dbReference type="Pfam" id="PF00698">
    <property type="entry name" value="Acyl_transf_1"/>
    <property type="match status" value="1"/>
</dbReference>
<dbReference type="CDD" id="cd00833">
    <property type="entry name" value="PKS"/>
    <property type="match status" value="1"/>
</dbReference>
<gene>
    <name evidence="8" type="ORF">KN815_03665</name>
</gene>
<dbReference type="SMART" id="SM00822">
    <property type="entry name" value="PKS_KR"/>
    <property type="match status" value="1"/>
</dbReference>
<dbReference type="InterPro" id="IPR014031">
    <property type="entry name" value="Ketoacyl_synth_C"/>
</dbReference>
<protein>
    <submittedName>
        <fullName evidence="8">Type I polyketide synthase</fullName>
    </submittedName>
</protein>
<organism evidence="8 9">
    <name type="scientific">Streptomyces niphimycinicus</name>
    <dbReference type="NCBI Taxonomy" id="2842201"/>
    <lineage>
        <taxon>Bacteria</taxon>
        <taxon>Bacillati</taxon>
        <taxon>Actinomycetota</taxon>
        <taxon>Actinomycetes</taxon>
        <taxon>Kitasatosporales</taxon>
        <taxon>Streptomycetaceae</taxon>
        <taxon>Streptomyces</taxon>
    </lineage>
</organism>
<dbReference type="InterPro" id="IPR050091">
    <property type="entry name" value="PKS_NRPS_Biosynth_Enz"/>
</dbReference>
<dbReference type="SMART" id="SM00826">
    <property type="entry name" value="PKS_DH"/>
    <property type="match status" value="1"/>
</dbReference>
<dbReference type="InterPro" id="IPR032821">
    <property type="entry name" value="PKS_assoc"/>
</dbReference>
<dbReference type="Pfam" id="PF00550">
    <property type="entry name" value="PP-binding"/>
    <property type="match status" value="1"/>
</dbReference>
<feature type="region of interest" description="C-terminal hotdog fold" evidence="4">
    <location>
        <begin position="1020"/>
        <end position="1147"/>
    </location>
</feature>
<dbReference type="InterPro" id="IPR057326">
    <property type="entry name" value="KR_dom"/>
</dbReference>
<dbReference type="Proteomes" id="UP000720508">
    <property type="component" value="Unassembled WGS sequence"/>
</dbReference>
<keyword evidence="9" id="KW-1185">Reference proteome</keyword>
<evidence type="ECO:0000313" key="9">
    <source>
        <dbReference type="Proteomes" id="UP000720508"/>
    </source>
</evidence>
<evidence type="ECO:0000256" key="3">
    <source>
        <dbReference type="ARBA" id="ARBA00022679"/>
    </source>
</evidence>
<feature type="active site" description="Proton acceptor; for dehydratase activity" evidence="4">
    <location>
        <position position="934"/>
    </location>
</feature>
<proteinExistence type="predicted"/>
<dbReference type="PROSITE" id="PS52004">
    <property type="entry name" value="KS3_2"/>
    <property type="match status" value="1"/>
</dbReference>
<evidence type="ECO:0000259" key="5">
    <source>
        <dbReference type="PROSITE" id="PS50075"/>
    </source>
</evidence>
<name>A0ABS6C8K8_9ACTN</name>
<dbReference type="InterPro" id="IPR014043">
    <property type="entry name" value="Acyl_transferase_dom"/>
</dbReference>
<dbReference type="Pfam" id="PF21089">
    <property type="entry name" value="PKS_DH_N"/>
    <property type="match status" value="1"/>
</dbReference>
<feature type="active site" description="Proton donor; for dehydratase activity" evidence="4">
    <location>
        <position position="1072"/>
    </location>
</feature>
<dbReference type="PANTHER" id="PTHR43775">
    <property type="entry name" value="FATTY ACID SYNTHASE"/>
    <property type="match status" value="1"/>
</dbReference>
<feature type="domain" description="Ketosynthase family 3 (KS3)" evidence="6">
    <location>
        <begin position="12"/>
        <end position="437"/>
    </location>
</feature>
<dbReference type="EMBL" id="JAHLEM010000028">
    <property type="protein sequence ID" value="MBU3863223.1"/>
    <property type="molecule type" value="Genomic_DNA"/>
</dbReference>
<accession>A0ABS6C8K8</accession>
<dbReference type="InterPro" id="IPR014030">
    <property type="entry name" value="Ketoacyl_synth_N"/>
</dbReference>
<dbReference type="PROSITE" id="PS50075">
    <property type="entry name" value="CARRIER"/>
    <property type="match status" value="1"/>
</dbReference>
<feature type="region of interest" description="N-terminal hotdog fold" evidence="4">
    <location>
        <begin position="902"/>
        <end position="1012"/>
    </location>
</feature>
<evidence type="ECO:0000259" key="7">
    <source>
        <dbReference type="PROSITE" id="PS52019"/>
    </source>
</evidence>